<keyword evidence="1" id="KW-0238">DNA-binding</keyword>
<dbReference type="EMBL" id="CP162602">
    <property type="protein sequence ID" value="XDK27092.1"/>
    <property type="molecule type" value="Genomic_DNA"/>
</dbReference>
<geneLocation type="plasmid" evidence="3">
    <name>p-HB236076</name>
</geneLocation>
<dbReference type="InterPro" id="IPR003313">
    <property type="entry name" value="AraC-bd"/>
</dbReference>
<dbReference type="InterPro" id="IPR037923">
    <property type="entry name" value="HTH-like"/>
</dbReference>
<dbReference type="AlphaFoldDB" id="A0AB39HKB0"/>
<proteinExistence type="predicted"/>
<accession>A0AB39HKB0</accession>
<sequence length="225" mass="25518">MNIAIEYQYHTPTRLHISPRKPALKHQLFLPMSGLVLIRIGRLDYAIEPGQAFWVPQSCLHSVTLLPNTQLHQVSFSVRLLDAFPQQAGFFTPSPLLSALLDRAQQLQQRFDDAHRDTAFNDLLNVIKNEATLFCPQLNSTALSTIIQNWQHLAPSSSVELSSDTEPYWPTEISDKDGVERLLLAVRVREAKRQQLSGLKESQIKGALFPEHAQSLQEILSPWFD</sequence>
<gene>
    <name evidence="3" type="ORF">AB0763_15110</name>
</gene>
<organism evidence="3">
    <name type="scientific">Vibrio sp. HB236076</name>
    <dbReference type="NCBI Taxonomy" id="3232307"/>
    <lineage>
        <taxon>Bacteria</taxon>
        <taxon>Pseudomonadati</taxon>
        <taxon>Pseudomonadota</taxon>
        <taxon>Gammaproteobacteria</taxon>
        <taxon>Vibrionales</taxon>
        <taxon>Vibrionaceae</taxon>
        <taxon>Vibrio</taxon>
    </lineage>
</organism>
<evidence type="ECO:0000256" key="1">
    <source>
        <dbReference type="ARBA" id="ARBA00023125"/>
    </source>
</evidence>
<reference evidence="3" key="1">
    <citation type="submission" date="2024-07" db="EMBL/GenBank/DDBJ databases">
        <title>Genome Analysis of a Potential Novel Vibrio Species Secreting pH- and Thermo-stable Alginate Lyase and its Application in Producing Alginate Oligosaccharides.</title>
        <authorList>
            <person name="Huang H."/>
            <person name="Bao K."/>
        </authorList>
    </citation>
    <scope>NUCLEOTIDE SEQUENCE</scope>
    <source>
        <strain evidence="3">HB236076</strain>
        <plasmid evidence="3">p-HB236076</plasmid>
    </source>
</reference>
<dbReference type="GO" id="GO:0006355">
    <property type="term" value="P:regulation of DNA-templated transcription"/>
    <property type="evidence" value="ECO:0007669"/>
    <property type="project" value="InterPro"/>
</dbReference>
<keyword evidence="3" id="KW-0614">Plasmid</keyword>
<dbReference type="KEGG" id="vih:AB0763_15110"/>
<dbReference type="SUPFAM" id="SSF51215">
    <property type="entry name" value="Regulatory protein AraC"/>
    <property type="match status" value="1"/>
</dbReference>
<dbReference type="GO" id="GO:0003677">
    <property type="term" value="F:DNA binding"/>
    <property type="evidence" value="ECO:0007669"/>
    <property type="project" value="UniProtKB-KW"/>
</dbReference>
<evidence type="ECO:0000259" key="2">
    <source>
        <dbReference type="Pfam" id="PF02311"/>
    </source>
</evidence>
<dbReference type="Pfam" id="PF02311">
    <property type="entry name" value="AraC_binding"/>
    <property type="match status" value="1"/>
</dbReference>
<evidence type="ECO:0000313" key="3">
    <source>
        <dbReference type="EMBL" id="XDK27092.1"/>
    </source>
</evidence>
<dbReference type="RefSeq" id="WP_306099271.1">
    <property type="nucleotide sequence ID" value="NZ_CP162602.1"/>
</dbReference>
<protein>
    <submittedName>
        <fullName evidence="3">AraC family ligand binding domain-containing protein</fullName>
    </submittedName>
</protein>
<name>A0AB39HKB0_9VIBR</name>
<feature type="domain" description="AraC-type arabinose-binding/dimerisation" evidence="2">
    <location>
        <begin position="6"/>
        <end position="118"/>
    </location>
</feature>